<sequence length="2567" mass="286087">MADSSDPLEIFIDLLPRHRQYHGQLASDLDRILASKQQTLSSMQPTIPAAHPPRNNHTNFTTTAPGFAKQVKRLVNQSMSTLTQWTKILNATTASDIVSLQPPPDPQPTLIPPSPANTEAAVNAGKSLAHAFQSLSAAGSTKKAISGVSRAASNNIAVASTSLRPSTGRAQHSGPKAGGGAGTAASGANAREGGPSKGTQPAPPTNASDTADSDDLRGSVYRTDQPTYSHVAILVDISFLSVRALEVLECRVSTDLFEIEKARSNLITKIIALGMKKRALKELGILREQLIAGAMAVWDEPDLASRSQQLMSTSKTRLHPTSTLLSAESLQRTYQDLFSFPFPNKVVSDLGAYPSTQSPTFSPSGNINPTQTFILLVQALHNNAVRCWADVRNGSLAHLLYPMLTRKDSPYNWCICIAKSQPKLAQQSLDALFRLLFISAAKTVENNPNRDGHCSAFLLRMLGMRYHAAFKHFSGTNDGSIWDKIMRCGVEYEKSTREGRTQADIIVLVTAYKEIFGFVQELSPIDYTSSHYQSWYTYVAHFASKVDDEATLAFVRSIDPSIQDTRMIDTTPPPLSKSLTPPTHLSSHLTTPVGTNKAYPHTSRSTATQATISPTPMPGLVSVDQVCNHLEVAVEALRKFQDFLPVWQNDSLPVTVSYQVVLVILAVRTLKVLWNAAHPYYQEWYEGDRGTRPDPLKLSCARVDAILFLSRLYLSNIDVAVGQPLPKPMTTYLESAFRTAERMNDRESLPWISNALYNHGGSLLKTNQQKDAVRPLELAIHSYRLFIGDDLLKCVGPTESTPLPRGSMQTSAITDSIAEGRLVLANRYDVLGVCFQSLHQVDLALECFNAGLSILPLEAFRQIDHIALGDMRTSHLPAAKLLNRRARTLLMMTQPCFVSVLKSVPELQARLTQDGQEPYLAGAVQEYEVGLLSVLGVKANQTRLRSLEQIEILKHLTTKVYPGGDRLSHPVRRARVLVRLAMLYQDQADQALRGEALQLVEEAIEILKEWDLKGDGCLEPVRNHYLAMAYTWQGVLERKWDESGSPQKSKPFLIALQLWEVILSGVECFASWEKSDALAGTGRQSGIEKARKQIPDPEQLYGHLQMLADCFGMIDYRVLQVQIYRLMLRLCNGILPTPEEACADSVRIYSRMGQAYLALGYSGKAKTALDHGKAILEEMSRRSDGHVMQREAYPLWLLAHSLYLTSVGHKSQGVAAYNEAQQYSQMYMNEAFSKSASTSRHAPSNGVISRSVEIKVQRAMVVVEASLARSRLLFLKEHLPESIADAMRALRQLNRIISTLATAIEASQQDSTVICQRPMDNPFLIREEPTDRDTPATQATTESSQRRQGIDLLATQRNQWSIFRLLSEVYHQLSQLHLVQGSVQETEYFVKEGQRIARLSRAPRSLGRFLLNQAHLGLLKHEWDESQLILHDLVMDDDNLDSAAGSLEIQDARIQLLHGDLYLATERFDRSLRAYYRTDEILTYLMDKSVIMSLEQLVIREPQTPREKRLVALYQRRGTSRRPSQKSLGADSARGSPGTEKLECASLSEIKATMGYRTSLIFNRMGQRTQARELVEKSREEDPTALTSPEYHLTMAKMLMLELEDAMAKHLMYAMIPESALAIGLFQKTRAQELASSSTSLTEAVDPSESNTVSRLDSHPASPSSSPSVRVTRMSRRRRSQLAFQQPLLQSPFGPHLGITELVQGGKLNLTRQYVDILVEARAHLIGAFQSSFYTCPSHVVVDICSRLTYLAILESCLHVEILKGDFMRGTMPSGERSDRQSDVWKMAARAACSLEMAKAVTQRREMHGLIKQKLHPTLPQEDQAWPKDIVSKDDQHVLLHEPGESQLRLGQELQRHGHKTVPFVGLEKPRPLRLFPAPDTDNDIGWSRGGNVEARENPKMICDRRHNRLGKQAQLNHELLLHPSSTLGNDRPFLEELDRVYDQDAKMMSETADDPLAFQRDLVDILPQNWTVVSLTMDVDRGVLYVNRLRANTMPLVVCLPLNRAQLREGDGDARLDVSFVGEVDGGQDTGRAEPLSYAGAFEELQDIMKESQETLSIASTAVSGHIPATGVPGVTSTTFSSNRRPIELTKEAKTEWWSRRQNLNDRLRFLLSTMEDQWLCGLKGLIQSHNTPSSEENLLDFKKTLEWIMSQASNTVPAPPARNSRSVDRGHTDLEGASIAQIEINVDLCRAILNLGDQPTESELRDLVYFLLDAYLFKNVAAPGSVDASSIGSPRITSPFVEYSEEQFGRVATQIQEALQCYWEAEVAANNNGYDEGAHVILVLDKYLQMFPWESCPVLRDEAVSRVPSIWFLRDRILQQRHLLSRSQLQDSPMPTNKTALESTTLVEHHDWRDLEVDGQKTFYLLNPGKDLKNTEEEFKDYVKAQPGWNGIIGRTPLDMECIQGLSKNDLYISGLLRGSGEFDPTGNAMNYMLAGCPTVVANLWDVTDRDLDRFSKALFTLWGLDDSSGTGNKGTLTSASRDPVWPSTSPMEGSYGDRDYSSVMDTRTRHSLQRPRLSIVEAVKEAREECRLKYLVGAATVVYAFSVLQSKASGREAEKKPVDN</sequence>
<comment type="caution">
    <text evidence="7">The sequence shown here is derived from an EMBL/GenBank/DDBJ whole genome shotgun (WGS) entry which is preliminary data.</text>
</comment>
<accession>A0A9P8BXY5</accession>
<evidence type="ECO:0000256" key="3">
    <source>
        <dbReference type="ARBA" id="ARBA00022801"/>
    </source>
</evidence>
<feature type="region of interest" description="Disordered" evidence="5">
    <location>
        <begin position="1636"/>
        <end position="1672"/>
    </location>
</feature>
<evidence type="ECO:0000256" key="5">
    <source>
        <dbReference type="SAM" id="MobiDB-lite"/>
    </source>
</evidence>
<name>A0A9P8BXY5_9FUNG</name>
<dbReference type="EC" id="3.4.22.49" evidence="2"/>
<feature type="compositionally biased region" description="Polar residues" evidence="5">
    <location>
        <begin position="1636"/>
        <end position="1653"/>
    </location>
</feature>
<evidence type="ECO:0000256" key="1">
    <source>
        <dbReference type="ARBA" id="ARBA00000451"/>
    </source>
</evidence>
<feature type="compositionally biased region" description="Low complexity" evidence="5">
    <location>
        <begin position="576"/>
        <end position="587"/>
    </location>
</feature>
<keyword evidence="4" id="KW-0159">Chromosome partition</keyword>
<dbReference type="Pfam" id="PF03568">
    <property type="entry name" value="Separin_C"/>
    <property type="match status" value="2"/>
</dbReference>
<feature type="region of interest" description="Disordered" evidence="5">
    <location>
        <begin position="2475"/>
        <end position="2503"/>
    </location>
</feature>
<dbReference type="InterPro" id="IPR030397">
    <property type="entry name" value="SEPARIN_core_dom"/>
</dbReference>
<keyword evidence="3" id="KW-0378">Hydrolase</keyword>
<dbReference type="GO" id="GO:0005634">
    <property type="term" value="C:nucleus"/>
    <property type="evidence" value="ECO:0007669"/>
    <property type="project" value="InterPro"/>
</dbReference>
<feature type="compositionally biased region" description="Basic and acidic residues" evidence="5">
    <location>
        <begin position="1325"/>
        <end position="1334"/>
    </location>
</feature>
<evidence type="ECO:0000256" key="4">
    <source>
        <dbReference type="ARBA" id="ARBA00022829"/>
    </source>
</evidence>
<dbReference type="PROSITE" id="PS51700">
    <property type="entry name" value="SEPARIN"/>
    <property type="match status" value="1"/>
</dbReference>
<evidence type="ECO:0000313" key="8">
    <source>
        <dbReference type="Proteomes" id="UP000707451"/>
    </source>
</evidence>
<feature type="region of interest" description="Disordered" evidence="5">
    <location>
        <begin position="97"/>
        <end position="119"/>
    </location>
</feature>
<dbReference type="PANTHER" id="PTHR12792">
    <property type="entry name" value="EXTRA SPINDLE POLES 1-RELATED"/>
    <property type="match status" value="1"/>
</dbReference>
<feature type="region of interest" description="Disordered" evidence="5">
    <location>
        <begin position="1325"/>
        <end position="1348"/>
    </location>
</feature>
<dbReference type="EMBL" id="JAHRHY010000002">
    <property type="protein sequence ID" value="KAG9071726.1"/>
    <property type="molecule type" value="Genomic_DNA"/>
</dbReference>
<protein>
    <recommendedName>
        <fullName evidence="2">separase</fullName>
        <ecNumber evidence="2">3.4.22.49</ecNumber>
    </recommendedName>
</protein>
<dbReference type="GO" id="GO:0072686">
    <property type="term" value="C:mitotic spindle"/>
    <property type="evidence" value="ECO:0007669"/>
    <property type="project" value="TreeGrafter"/>
</dbReference>
<feature type="region of interest" description="Disordered" evidence="5">
    <location>
        <begin position="1514"/>
        <end position="1539"/>
    </location>
</feature>
<dbReference type="GO" id="GO:0005737">
    <property type="term" value="C:cytoplasm"/>
    <property type="evidence" value="ECO:0007669"/>
    <property type="project" value="TreeGrafter"/>
</dbReference>
<feature type="compositionally biased region" description="Polar residues" evidence="5">
    <location>
        <begin position="602"/>
        <end position="611"/>
    </location>
</feature>
<proteinExistence type="predicted"/>
<evidence type="ECO:0000313" key="7">
    <source>
        <dbReference type="EMBL" id="KAG9071726.1"/>
    </source>
</evidence>
<reference evidence="7" key="1">
    <citation type="submission" date="2021-06" db="EMBL/GenBank/DDBJ databases">
        <title>Genome Sequence of Mortierella hyaline Strain SCG-10, a Cold-Adapted, Nitrate-Reducing Fungus Isolated from Soil in Minnesota, USA.</title>
        <authorList>
            <person name="Aldossari N."/>
        </authorList>
    </citation>
    <scope>NUCLEOTIDE SEQUENCE</scope>
    <source>
        <strain evidence="7">SCG-10</strain>
    </source>
</reference>
<dbReference type="PANTHER" id="PTHR12792:SF0">
    <property type="entry name" value="SEPARIN"/>
    <property type="match status" value="1"/>
</dbReference>
<feature type="region of interest" description="Disordered" evidence="5">
    <location>
        <begin position="565"/>
        <end position="611"/>
    </location>
</feature>
<dbReference type="InterPro" id="IPR005314">
    <property type="entry name" value="Peptidase_C50"/>
</dbReference>
<dbReference type="GO" id="GO:0051307">
    <property type="term" value="P:meiotic chromosome separation"/>
    <property type="evidence" value="ECO:0007669"/>
    <property type="project" value="TreeGrafter"/>
</dbReference>
<gene>
    <name evidence="7" type="ORF">KI688_005941</name>
</gene>
<dbReference type="OrthoDB" id="10255632at2759"/>
<comment type="catalytic activity">
    <reaction evidence="1">
        <text>All bonds known to be hydrolyzed by this endopeptidase have arginine in P1 and an acidic residue in P4. P6 is often occupied by an acidic residue or by a hydroxy-amino-acid residue, the phosphorylation of which enhances cleavage.</text>
        <dbReference type="EC" id="3.4.22.49"/>
    </reaction>
</comment>
<keyword evidence="8" id="KW-1185">Reference proteome</keyword>
<dbReference type="Proteomes" id="UP000707451">
    <property type="component" value="Unassembled WGS sequence"/>
</dbReference>
<feature type="compositionally biased region" description="Pro residues" evidence="5">
    <location>
        <begin position="101"/>
        <end position="115"/>
    </location>
</feature>
<evidence type="ECO:0000256" key="2">
    <source>
        <dbReference type="ARBA" id="ARBA00012489"/>
    </source>
</evidence>
<feature type="domain" description="Peptidase C50" evidence="6">
    <location>
        <begin position="2361"/>
        <end position="2450"/>
    </location>
</feature>
<feature type="compositionally biased region" description="Low complexity" evidence="5">
    <location>
        <begin position="1659"/>
        <end position="1672"/>
    </location>
</feature>
<feature type="compositionally biased region" description="Polar residues" evidence="5">
    <location>
        <begin position="159"/>
        <end position="170"/>
    </location>
</feature>
<feature type="compositionally biased region" description="Polar residues" evidence="5">
    <location>
        <begin position="2475"/>
        <end position="2494"/>
    </location>
</feature>
<dbReference type="GO" id="GO:0006508">
    <property type="term" value="P:proteolysis"/>
    <property type="evidence" value="ECO:0007669"/>
    <property type="project" value="InterPro"/>
</dbReference>
<dbReference type="GO" id="GO:0004197">
    <property type="term" value="F:cysteine-type endopeptidase activity"/>
    <property type="evidence" value="ECO:0007669"/>
    <property type="project" value="InterPro"/>
</dbReference>
<evidence type="ECO:0000259" key="6">
    <source>
        <dbReference type="PROSITE" id="PS51700"/>
    </source>
</evidence>
<organism evidence="7 8">
    <name type="scientific">Linnemannia hyalina</name>
    <dbReference type="NCBI Taxonomy" id="64524"/>
    <lineage>
        <taxon>Eukaryota</taxon>
        <taxon>Fungi</taxon>
        <taxon>Fungi incertae sedis</taxon>
        <taxon>Mucoromycota</taxon>
        <taxon>Mortierellomycotina</taxon>
        <taxon>Mortierellomycetes</taxon>
        <taxon>Mortierellales</taxon>
        <taxon>Mortierellaceae</taxon>
        <taxon>Linnemannia</taxon>
    </lineage>
</organism>
<feature type="region of interest" description="Disordered" evidence="5">
    <location>
        <begin position="159"/>
        <end position="221"/>
    </location>
</feature>